<dbReference type="PROSITE" id="PS51767">
    <property type="entry name" value="PEPTIDASE_A1"/>
    <property type="match status" value="1"/>
</dbReference>
<sequence length="225" mass="25240">MKFWLLLVVLASVLNFSSGRVYQHKLIRRVSPKMRMLNAGIWADYLKEKDQARLSPEHILGSFPQKVYDFQDLEYIANITIGSNQQEFKVILDTGSANLWVPDRSCVDAQCDGKDKFDQDKSSTYVRDGRQFWMNFGKGQATGFLGVDTVRIEAPSENQLVIPTTIFAQANFISPFYAGDPVDGVLGLAFTSLAIDQVTPPLINAINQGLLDEPIFTVFLMHNKA</sequence>
<feature type="disulfide bond" evidence="2">
    <location>
        <begin position="106"/>
        <end position="111"/>
    </location>
</feature>
<evidence type="ECO:0000256" key="2">
    <source>
        <dbReference type="PIRSR" id="PIRSR601461-2"/>
    </source>
</evidence>
<dbReference type="GO" id="GO:0004190">
    <property type="term" value="F:aspartic-type endopeptidase activity"/>
    <property type="evidence" value="ECO:0007669"/>
    <property type="project" value="InterPro"/>
</dbReference>
<keyword evidence="2" id="KW-1015">Disulfide bond</keyword>
<evidence type="ECO:0000313" key="6">
    <source>
        <dbReference type="WBParaSite" id="MBELARI_LOCUS5268"/>
    </source>
</evidence>
<dbReference type="PANTHER" id="PTHR47966">
    <property type="entry name" value="BETA-SITE APP-CLEAVING ENZYME, ISOFORM A-RELATED"/>
    <property type="match status" value="1"/>
</dbReference>
<dbReference type="GO" id="GO:0006508">
    <property type="term" value="P:proteolysis"/>
    <property type="evidence" value="ECO:0007669"/>
    <property type="project" value="InterPro"/>
</dbReference>
<dbReference type="Gene3D" id="2.40.70.10">
    <property type="entry name" value="Acid Proteases"/>
    <property type="match status" value="1"/>
</dbReference>
<accession>A0AAF3FE89</accession>
<dbReference type="InterPro" id="IPR034164">
    <property type="entry name" value="Pepsin-like_dom"/>
</dbReference>
<evidence type="ECO:0000256" key="1">
    <source>
        <dbReference type="ARBA" id="ARBA00007447"/>
    </source>
</evidence>
<dbReference type="PROSITE" id="PS00141">
    <property type="entry name" value="ASP_PROTEASE"/>
    <property type="match status" value="1"/>
</dbReference>
<feature type="signal peptide" evidence="3">
    <location>
        <begin position="1"/>
        <end position="19"/>
    </location>
</feature>
<organism evidence="5 6">
    <name type="scientific">Mesorhabditis belari</name>
    <dbReference type="NCBI Taxonomy" id="2138241"/>
    <lineage>
        <taxon>Eukaryota</taxon>
        <taxon>Metazoa</taxon>
        <taxon>Ecdysozoa</taxon>
        <taxon>Nematoda</taxon>
        <taxon>Chromadorea</taxon>
        <taxon>Rhabditida</taxon>
        <taxon>Rhabditina</taxon>
        <taxon>Rhabditomorpha</taxon>
        <taxon>Rhabditoidea</taxon>
        <taxon>Rhabditidae</taxon>
        <taxon>Mesorhabditinae</taxon>
        <taxon>Mesorhabditis</taxon>
    </lineage>
</organism>
<evidence type="ECO:0000256" key="3">
    <source>
        <dbReference type="SAM" id="SignalP"/>
    </source>
</evidence>
<dbReference type="CDD" id="cd05471">
    <property type="entry name" value="pepsin_like"/>
    <property type="match status" value="1"/>
</dbReference>
<feature type="chain" id="PRO_5042097133" description="Peptidase A1 domain-containing protein" evidence="3">
    <location>
        <begin position="20"/>
        <end position="225"/>
    </location>
</feature>
<feature type="domain" description="Peptidase A1" evidence="4">
    <location>
        <begin position="75"/>
        <end position="225"/>
    </location>
</feature>
<dbReference type="FunFam" id="2.40.70.10:FF:000008">
    <property type="entry name" value="Cathepsin D"/>
    <property type="match status" value="1"/>
</dbReference>
<proteinExistence type="inferred from homology"/>
<dbReference type="Pfam" id="PF00026">
    <property type="entry name" value="Asp"/>
    <property type="match status" value="1"/>
</dbReference>
<protein>
    <recommendedName>
        <fullName evidence="4">Peptidase A1 domain-containing protein</fullName>
    </recommendedName>
</protein>
<name>A0AAF3FE89_9BILA</name>
<evidence type="ECO:0000313" key="5">
    <source>
        <dbReference type="Proteomes" id="UP000887575"/>
    </source>
</evidence>
<reference evidence="6" key="1">
    <citation type="submission" date="2024-02" db="UniProtKB">
        <authorList>
            <consortium name="WormBaseParasite"/>
        </authorList>
    </citation>
    <scope>IDENTIFICATION</scope>
</reference>
<dbReference type="InterPro" id="IPR033121">
    <property type="entry name" value="PEPTIDASE_A1"/>
</dbReference>
<dbReference type="WBParaSite" id="MBELARI_LOCUS5268">
    <property type="protein sequence ID" value="MBELARI_LOCUS5268"/>
    <property type="gene ID" value="MBELARI_LOCUS5268"/>
</dbReference>
<evidence type="ECO:0000259" key="4">
    <source>
        <dbReference type="PROSITE" id="PS51767"/>
    </source>
</evidence>
<dbReference type="SUPFAM" id="SSF50630">
    <property type="entry name" value="Acid proteases"/>
    <property type="match status" value="1"/>
</dbReference>
<dbReference type="GO" id="GO:0005764">
    <property type="term" value="C:lysosome"/>
    <property type="evidence" value="ECO:0007669"/>
    <property type="project" value="TreeGrafter"/>
</dbReference>
<keyword evidence="3" id="KW-0732">Signal</keyword>
<keyword evidence="5" id="KW-1185">Reference proteome</keyword>
<dbReference type="AlphaFoldDB" id="A0AAF3FE89"/>
<dbReference type="InterPro" id="IPR001969">
    <property type="entry name" value="Aspartic_peptidase_AS"/>
</dbReference>
<comment type="similarity">
    <text evidence="1">Belongs to the peptidase A1 family.</text>
</comment>
<dbReference type="InterPro" id="IPR001461">
    <property type="entry name" value="Aspartic_peptidase_A1"/>
</dbReference>
<dbReference type="Proteomes" id="UP000887575">
    <property type="component" value="Unassembled WGS sequence"/>
</dbReference>
<dbReference type="InterPro" id="IPR021109">
    <property type="entry name" value="Peptidase_aspartic_dom_sf"/>
</dbReference>
<dbReference type="PANTHER" id="PTHR47966:SF45">
    <property type="entry name" value="PEPTIDASE A1 DOMAIN-CONTAINING PROTEIN"/>
    <property type="match status" value="1"/>
</dbReference>